<comment type="caution">
    <text evidence="2">The sequence shown here is derived from an EMBL/GenBank/DDBJ whole genome shotgun (WGS) entry which is preliminary data.</text>
</comment>
<dbReference type="EMBL" id="JAAVMX010000009">
    <property type="protein sequence ID" value="KAF4504599.1"/>
    <property type="molecule type" value="Genomic_DNA"/>
</dbReference>
<proteinExistence type="predicted"/>
<name>A0A8H4LSM6_9HYPO</name>
<reference evidence="2 3" key="1">
    <citation type="journal article" date="2020" name="Genome Biol. Evol.">
        <title>A new high-quality draft genome assembly of the Chinese cordyceps Ophiocordyceps sinensis.</title>
        <authorList>
            <person name="Shu R."/>
            <person name="Zhang J."/>
            <person name="Meng Q."/>
            <person name="Zhang H."/>
            <person name="Zhou G."/>
            <person name="Li M."/>
            <person name="Wu P."/>
            <person name="Zhao Y."/>
            <person name="Chen C."/>
            <person name="Qin Q."/>
        </authorList>
    </citation>
    <scope>NUCLEOTIDE SEQUENCE [LARGE SCALE GENOMIC DNA]</scope>
    <source>
        <strain evidence="2 3">IOZ07</strain>
    </source>
</reference>
<dbReference type="Proteomes" id="UP000557566">
    <property type="component" value="Unassembled WGS sequence"/>
</dbReference>
<protein>
    <submittedName>
        <fullName evidence="2">Uncharacterized protein</fullName>
    </submittedName>
</protein>
<keyword evidence="3" id="KW-1185">Reference proteome</keyword>
<dbReference type="AlphaFoldDB" id="A0A8H4LSM6"/>
<dbReference type="OrthoDB" id="5375886at2759"/>
<feature type="region of interest" description="Disordered" evidence="1">
    <location>
        <begin position="1"/>
        <end position="45"/>
    </location>
</feature>
<accession>A0A8H4LSM6</accession>
<evidence type="ECO:0000313" key="2">
    <source>
        <dbReference type="EMBL" id="KAF4504599.1"/>
    </source>
</evidence>
<organism evidence="2 3">
    <name type="scientific">Ophiocordyceps sinensis</name>
    <dbReference type="NCBI Taxonomy" id="72228"/>
    <lineage>
        <taxon>Eukaryota</taxon>
        <taxon>Fungi</taxon>
        <taxon>Dikarya</taxon>
        <taxon>Ascomycota</taxon>
        <taxon>Pezizomycotina</taxon>
        <taxon>Sordariomycetes</taxon>
        <taxon>Hypocreomycetidae</taxon>
        <taxon>Hypocreales</taxon>
        <taxon>Ophiocordycipitaceae</taxon>
        <taxon>Ophiocordyceps</taxon>
    </lineage>
</organism>
<feature type="compositionally biased region" description="Basic and acidic residues" evidence="1">
    <location>
        <begin position="29"/>
        <end position="38"/>
    </location>
</feature>
<evidence type="ECO:0000313" key="3">
    <source>
        <dbReference type="Proteomes" id="UP000557566"/>
    </source>
</evidence>
<sequence>MPEGAESPPPERQTGAQMNDPLASGHGTDSAEGKDKNSQRNQAIRPLVTTVDVTECLEWEYVMTATLVVGC</sequence>
<gene>
    <name evidence="2" type="ORF">G6O67_008032</name>
</gene>
<evidence type="ECO:0000256" key="1">
    <source>
        <dbReference type="SAM" id="MobiDB-lite"/>
    </source>
</evidence>